<sequence length="82" mass="8810">MAWAGSVQLGRGTDGHPDLEDLPGVEVEEKHDAGVVAGVIRWVGFSSIRWNWPGTNANSPLAGMVKSSTLTIFELSESTTVW</sequence>
<gene>
    <name evidence="2" type="ORF">TU94_00105</name>
</gene>
<dbReference type="AlphaFoldDB" id="A0A0C5G848"/>
<organism evidence="2 3">
    <name type="scientific">Streptomyces cyaneogriseus subsp. noncyanogenus</name>
    <dbReference type="NCBI Taxonomy" id="477245"/>
    <lineage>
        <taxon>Bacteria</taxon>
        <taxon>Bacillati</taxon>
        <taxon>Actinomycetota</taxon>
        <taxon>Actinomycetes</taxon>
        <taxon>Kitasatosporales</taxon>
        <taxon>Streptomycetaceae</taxon>
        <taxon>Streptomyces</taxon>
    </lineage>
</organism>
<evidence type="ECO:0000313" key="3">
    <source>
        <dbReference type="Proteomes" id="UP000032234"/>
    </source>
</evidence>
<feature type="region of interest" description="Disordered" evidence="1">
    <location>
        <begin position="1"/>
        <end position="22"/>
    </location>
</feature>
<name>A0A0C5G848_9ACTN</name>
<keyword evidence="3" id="KW-1185">Reference proteome</keyword>
<accession>A0A0C5G848</accession>
<dbReference type="KEGG" id="scw:TU94_00105"/>
<protein>
    <submittedName>
        <fullName evidence="2">Uncharacterized protein</fullName>
    </submittedName>
</protein>
<evidence type="ECO:0000256" key="1">
    <source>
        <dbReference type="SAM" id="MobiDB-lite"/>
    </source>
</evidence>
<dbReference type="Proteomes" id="UP000032234">
    <property type="component" value="Chromosome"/>
</dbReference>
<dbReference type="HOGENOM" id="CLU_2556709_0_0_11"/>
<reference evidence="2 3" key="1">
    <citation type="submission" date="2015-02" db="EMBL/GenBank/DDBJ databases">
        <title>Genome sequence of thermotolerant Streptomyces cyaneogriseus subsp. Noncyanogenus NMWT1, the producer of nematocidal antibiotics nemadectin.</title>
        <authorList>
            <person name="Wang H."/>
            <person name="Li C."/>
            <person name="Xiang W."/>
            <person name="Wang X."/>
        </authorList>
    </citation>
    <scope>NUCLEOTIDE SEQUENCE [LARGE SCALE GENOMIC DNA]</scope>
    <source>
        <strain evidence="2 3">NMWT 1</strain>
    </source>
</reference>
<dbReference type="PATRIC" id="fig|477245.3.peg.25"/>
<proteinExistence type="predicted"/>
<evidence type="ECO:0000313" key="2">
    <source>
        <dbReference type="EMBL" id="AJP00201.1"/>
    </source>
</evidence>
<dbReference type="EMBL" id="CP010849">
    <property type="protein sequence ID" value="AJP00201.1"/>
    <property type="molecule type" value="Genomic_DNA"/>
</dbReference>